<dbReference type="SUPFAM" id="SSF53383">
    <property type="entry name" value="PLP-dependent transferases"/>
    <property type="match status" value="1"/>
</dbReference>
<reference evidence="2" key="1">
    <citation type="submission" date="2021-02" db="EMBL/GenBank/DDBJ databases">
        <authorList>
            <person name="Nowell W R."/>
        </authorList>
    </citation>
    <scope>NUCLEOTIDE SEQUENCE</scope>
</reference>
<protein>
    <submittedName>
        <fullName evidence="2">Uncharacterized protein</fullName>
    </submittedName>
</protein>
<dbReference type="AlphaFoldDB" id="A0A821X5V9"/>
<proteinExistence type="inferred from homology"/>
<name>A0A821X5V9_9BILA</name>
<evidence type="ECO:0000313" key="4">
    <source>
        <dbReference type="Proteomes" id="UP000663873"/>
    </source>
</evidence>
<accession>A0A821X5V9</accession>
<sequence>MGACATNNRYLHDNTVILAEKLAKTLPKSLDQFFYTNSGSESNDLALRLA</sequence>
<dbReference type="EMBL" id="CAJOBP010107044">
    <property type="protein sequence ID" value="CAF4992219.1"/>
    <property type="molecule type" value="Genomic_DNA"/>
</dbReference>
<evidence type="ECO:0000256" key="1">
    <source>
        <dbReference type="ARBA" id="ARBA00008954"/>
    </source>
</evidence>
<dbReference type="PANTHER" id="PTHR45688">
    <property type="match status" value="1"/>
</dbReference>
<dbReference type="EMBL" id="CAJOBP010088260">
    <property type="protein sequence ID" value="CAF4938432.1"/>
    <property type="molecule type" value="Genomic_DNA"/>
</dbReference>
<comment type="caution">
    <text evidence="2">The sequence shown here is derived from an EMBL/GenBank/DDBJ whole genome shotgun (WGS) entry which is preliminary data.</text>
</comment>
<evidence type="ECO:0000313" key="2">
    <source>
        <dbReference type="EMBL" id="CAF4938432.1"/>
    </source>
</evidence>
<dbReference type="Gene3D" id="3.40.640.10">
    <property type="entry name" value="Type I PLP-dependent aspartate aminotransferase-like (Major domain)"/>
    <property type="match status" value="1"/>
</dbReference>
<dbReference type="GO" id="GO:0005739">
    <property type="term" value="C:mitochondrion"/>
    <property type="evidence" value="ECO:0007669"/>
    <property type="project" value="TreeGrafter"/>
</dbReference>
<organism evidence="2 4">
    <name type="scientific">Rotaria socialis</name>
    <dbReference type="NCBI Taxonomy" id="392032"/>
    <lineage>
        <taxon>Eukaryota</taxon>
        <taxon>Metazoa</taxon>
        <taxon>Spiralia</taxon>
        <taxon>Gnathifera</taxon>
        <taxon>Rotifera</taxon>
        <taxon>Eurotatoria</taxon>
        <taxon>Bdelloidea</taxon>
        <taxon>Philodinida</taxon>
        <taxon>Philodinidae</taxon>
        <taxon>Rotaria</taxon>
    </lineage>
</organism>
<dbReference type="InterPro" id="IPR015424">
    <property type="entry name" value="PyrdxlP-dep_Trfase"/>
</dbReference>
<keyword evidence="4" id="KW-1185">Reference proteome</keyword>
<feature type="non-terminal residue" evidence="2">
    <location>
        <position position="1"/>
    </location>
</feature>
<gene>
    <name evidence="2" type="ORF">UJA718_LOCUS47206</name>
    <name evidence="3" type="ORF">UJA718_LOCUS49890</name>
</gene>
<comment type="similarity">
    <text evidence="1">Belongs to the class-III pyridoxal-phosphate-dependent aminotransferase family.</text>
</comment>
<evidence type="ECO:0000313" key="3">
    <source>
        <dbReference type="EMBL" id="CAF4992219.1"/>
    </source>
</evidence>
<dbReference type="PANTHER" id="PTHR45688:SF13">
    <property type="entry name" value="ALANINE--GLYOXYLATE AMINOTRANSFERASE 2-LIKE"/>
    <property type="match status" value="1"/>
</dbReference>
<dbReference type="Proteomes" id="UP000663873">
    <property type="component" value="Unassembled WGS sequence"/>
</dbReference>
<dbReference type="InterPro" id="IPR015421">
    <property type="entry name" value="PyrdxlP-dep_Trfase_major"/>
</dbReference>